<comment type="catalytic activity">
    <reaction evidence="5">
        <text>adenylyl-molybdopterin + molybdate = Mo-molybdopterin + AMP + H(+)</text>
        <dbReference type="Rhea" id="RHEA:35047"/>
        <dbReference type="ChEBI" id="CHEBI:15378"/>
        <dbReference type="ChEBI" id="CHEBI:36264"/>
        <dbReference type="ChEBI" id="CHEBI:62727"/>
        <dbReference type="ChEBI" id="CHEBI:71302"/>
        <dbReference type="ChEBI" id="CHEBI:456215"/>
        <dbReference type="EC" id="2.10.1.1"/>
    </reaction>
</comment>
<reference evidence="10" key="1">
    <citation type="journal article" date="2019" name="Int. J. Syst. Evol. Microbiol.">
        <title>The Global Catalogue of Microorganisms (GCM) 10K type strain sequencing project: providing services to taxonomists for standard genome sequencing and annotation.</title>
        <authorList>
            <consortium name="The Broad Institute Genomics Platform"/>
            <consortium name="The Broad Institute Genome Sequencing Center for Infectious Disease"/>
            <person name="Wu L."/>
            <person name="Ma J."/>
        </authorList>
    </citation>
    <scope>NUCLEOTIDE SEQUENCE [LARGE SCALE GENOMIC DNA]</scope>
    <source>
        <strain evidence="10">CGMCC 4.7466</strain>
    </source>
</reference>
<comment type="function">
    <text evidence="1 6">Catalyzes the insertion of molybdate into adenylated molybdopterin with the concomitant release of AMP.</text>
</comment>
<evidence type="ECO:0000313" key="9">
    <source>
        <dbReference type="EMBL" id="MFC4874003.1"/>
    </source>
</evidence>
<dbReference type="RefSeq" id="WP_377067426.1">
    <property type="nucleotide sequence ID" value="NZ_JBHSJJ010000014.1"/>
</dbReference>
<comment type="cofactor">
    <cofactor evidence="6">
        <name>Mg(2+)</name>
        <dbReference type="ChEBI" id="CHEBI:18420"/>
    </cofactor>
</comment>
<keyword evidence="10" id="KW-1185">Reference proteome</keyword>
<dbReference type="InterPro" id="IPR036425">
    <property type="entry name" value="MoaB/Mog-like_dom_sf"/>
</dbReference>
<evidence type="ECO:0000256" key="6">
    <source>
        <dbReference type="RuleBase" id="RU365090"/>
    </source>
</evidence>
<dbReference type="Gene3D" id="3.90.105.10">
    <property type="entry name" value="Molybdopterin biosynthesis moea protein, domain 2"/>
    <property type="match status" value="1"/>
</dbReference>
<dbReference type="InterPro" id="IPR038987">
    <property type="entry name" value="MoeA-like"/>
</dbReference>
<dbReference type="Pfam" id="PF03453">
    <property type="entry name" value="MoeA_N"/>
    <property type="match status" value="1"/>
</dbReference>
<keyword evidence="7" id="KW-0175">Coiled coil</keyword>
<evidence type="ECO:0000256" key="3">
    <source>
        <dbReference type="ARBA" id="ARBA00010763"/>
    </source>
</evidence>
<keyword evidence="6" id="KW-0479">Metal-binding</keyword>
<gene>
    <name evidence="9" type="ORF">ACFPFU_20020</name>
</gene>
<proteinExistence type="inferred from homology"/>
<evidence type="ECO:0000259" key="8">
    <source>
        <dbReference type="SMART" id="SM00852"/>
    </source>
</evidence>
<comment type="similarity">
    <text evidence="3 6">Belongs to the MoeA family.</text>
</comment>
<evidence type="ECO:0000256" key="4">
    <source>
        <dbReference type="ARBA" id="ARBA00023150"/>
    </source>
</evidence>
<dbReference type="EC" id="2.10.1.1" evidence="6"/>
<evidence type="ECO:0000256" key="5">
    <source>
        <dbReference type="ARBA" id="ARBA00047317"/>
    </source>
</evidence>
<dbReference type="InterPro" id="IPR008284">
    <property type="entry name" value="MoCF_biosynth_CS"/>
</dbReference>
<dbReference type="CDD" id="cd00887">
    <property type="entry name" value="MoeA"/>
    <property type="match status" value="1"/>
</dbReference>
<evidence type="ECO:0000313" key="10">
    <source>
        <dbReference type="Proteomes" id="UP001595818"/>
    </source>
</evidence>
<protein>
    <recommendedName>
        <fullName evidence="6">Molybdopterin molybdenumtransferase</fullName>
        <ecNumber evidence="6">2.10.1.1</ecNumber>
    </recommendedName>
</protein>
<dbReference type="Gene3D" id="2.40.340.10">
    <property type="entry name" value="MoeA, C-terminal, domain IV"/>
    <property type="match status" value="1"/>
</dbReference>
<keyword evidence="6" id="KW-0808">Transferase</keyword>
<dbReference type="PANTHER" id="PTHR10192:SF5">
    <property type="entry name" value="GEPHYRIN"/>
    <property type="match status" value="1"/>
</dbReference>
<organism evidence="9 10">
    <name type="scientific">Negadavirga shengliensis</name>
    <dbReference type="NCBI Taxonomy" id="1389218"/>
    <lineage>
        <taxon>Bacteria</taxon>
        <taxon>Pseudomonadati</taxon>
        <taxon>Bacteroidota</taxon>
        <taxon>Cytophagia</taxon>
        <taxon>Cytophagales</taxon>
        <taxon>Cyclobacteriaceae</taxon>
        <taxon>Negadavirga</taxon>
    </lineage>
</organism>
<dbReference type="PANTHER" id="PTHR10192">
    <property type="entry name" value="MOLYBDOPTERIN BIOSYNTHESIS PROTEIN"/>
    <property type="match status" value="1"/>
</dbReference>
<accession>A0ABV9T5Y1</accession>
<sequence length="399" mass="44114">MTSVEEAKQIILAHKMPQHTETVPLGESLHKVLAQDIFADRDAPPFHRVTMDGIAIRASRLQEKKGFPIENIQAAGHPQLTLKDENHCMEVMTGAVLPENTDCVIPYEQLRIENGTAYVTDGTFTAHQNVHMQGTDARQGEVLFRSGLHINPGAVGVMATVGVENVSVIKAPKIIICSTGDELVDIDEKPLPHQIRKSNVYMLQTALKEFGIEANTIHLADDLDILERELKKLLDENDILLFSGAVSKGKYDYLPEVLEKLGVNKKIHGIRQKPGKPFLFGQMDDRLVFGFPGNPASTMTCFHLYFKPWLMTHLGLEGGKTTAVLSEDVVFQRPVTYHLLVKVDTAGATLTATPVRNSGSGDLIHLAEADGILSLPADQERFPKGDKFPLTYLTNKWLL</sequence>
<dbReference type="EMBL" id="JBHSJJ010000014">
    <property type="protein sequence ID" value="MFC4874003.1"/>
    <property type="molecule type" value="Genomic_DNA"/>
</dbReference>
<feature type="coiled-coil region" evidence="7">
    <location>
        <begin position="216"/>
        <end position="243"/>
    </location>
</feature>
<dbReference type="NCBIfam" id="TIGR00177">
    <property type="entry name" value="molyb_syn"/>
    <property type="match status" value="1"/>
</dbReference>
<dbReference type="PROSITE" id="PS01079">
    <property type="entry name" value="MOCF_BIOSYNTHESIS_2"/>
    <property type="match status" value="1"/>
</dbReference>
<dbReference type="InterPro" id="IPR005111">
    <property type="entry name" value="MoeA_C_domain_IV"/>
</dbReference>
<name>A0ABV9T5Y1_9BACT</name>
<dbReference type="SUPFAM" id="SSF63882">
    <property type="entry name" value="MoeA N-terminal region -like"/>
    <property type="match status" value="1"/>
</dbReference>
<dbReference type="InterPro" id="IPR036688">
    <property type="entry name" value="MoeA_C_domain_IV_sf"/>
</dbReference>
<dbReference type="Proteomes" id="UP001595818">
    <property type="component" value="Unassembled WGS sequence"/>
</dbReference>
<dbReference type="Gene3D" id="3.40.980.10">
    <property type="entry name" value="MoaB/Mog-like domain"/>
    <property type="match status" value="1"/>
</dbReference>
<feature type="domain" description="MoaB/Mog" evidence="8">
    <location>
        <begin position="175"/>
        <end position="313"/>
    </location>
</feature>
<dbReference type="InterPro" id="IPR001453">
    <property type="entry name" value="MoaB/Mog_dom"/>
</dbReference>
<dbReference type="Pfam" id="PF00994">
    <property type="entry name" value="MoCF_biosynth"/>
    <property type="match status" value="1"/>
</dbReference>
<dbReference type="InterPro" id="IPR005110">
    <property type="entry name" value="MoeA_linker/N"/>
</dbReference>
<keyword evidence="4 6" id="KW-0501">Molybdenum cofactor biosynthesis</keyword>
<comment type="caution">
    <text evidence="9">The sequence shown here is derived from an EMBL/GenBank/DDBJ whole genome shotgun (WGS) entry which is preliminary data.</text>
</comment>
<evidence type="ECO:0000256" key="1">
    <source>
        <dbReference type="ARBA" id="ARBA00002901"/>
    </source>
</evidence>
<comment type="pathway">
    <text evidence="2 6">Cofactor biosynthesis; molybdopterin biosynthesis.</text>
</comment>
<dbReference type="Gene3D" id="2.170.190.11">
    <property type="entry name" value="Molybdopterin biosynthesis moea protein, domain 3"/>
    <property type="match status" value="1"/>
</dbReference>
<dbReference type="Pfam" id="PF03454">
    <property type="entry name" value="MoeA_C"/>
    <property type="match status" value="1"/>
</dbReference>
<dbReference type="SMART" id="SM00852">
    <property type="entry name" value="MoCF_biosynth"/>
    <property type="match status" value="1"/>
</dbReference>
<dbReference type="SUPFAM" id="SSF63867">
    <property type="entry name" value="MoeA C-terminal domain-like"/>
    <property type="match status" value="1"/>
</dbReference>
<evidence type="ECO:0000256" key="2">
    <source>
        <dbReference type="ARBA" id="ARBA00005046"/>
    </source>
</evidence>
<keyword evidence="6" id="KW-0460">Magnesium</keyword>
<keyword evidence="6" id="KW-0500">Molybdenum</keyword>
<dbReference type="InterPro" id="IPR036135">
    <property type="entry name" value="MoeA_linker/N_sf"/>
</dbReference>
<dbReference type="SUPFAM" id="SSF53218">
    <property type="entry name" value="Molybdenum cofactor biosynthesis proteins"/>
    <property type="match status" value="1"/>
</dbReference>
<evidence type="ECO:0000256" key="7">
    <source>
        <dbReference type="SAM" id="Coils"/>
    </source>
</evidence>